<accession>A0ABZ2U072</accession>
<dbReference type="Gene3D" id="3.90.76.10">
    <property type="entry name" value="Dipeptide-binding Protein, Domain 1"/>
    <property type="match status" value="1"/>
</dbReference>
<dbReference type="InterPro" id="IPR000914">
    <property type="entry name" value="SBP_5_dom"/>
</dbReference>
<dbReference type="PROSITE" id="PS51257">
    <property type="entry name" value="PROKAR_LIPOPROTEIN"/>
    <property type="match status" value="1"/>
</dbReference>
<evidence type="ECO:0000313" key="4">
    <source>
        <dbReference type="Proteomes" id="UP001479933"/>
    </source>
</evidence>
<dbReference type="PANTHER" id="PTHR30290:SF65">
    <property type="entry name" value="MONOACYL PHOSPHATIDYLINOSITOL TETRAMANNOSIDE-BINDING PROTEIN LPQW-RELATED"/>
    <property type="match status" value="1"/>
</dbReference>
<dbReference type="Pfam" id="PF00496">
    <property type="entry name" value="SBP_bac_5"/>
    <property type="match status" value="1"/>
</dbReference>
<organism evidence="3 4">
    <name type="scientific">Gordonia hydrophobica</name>
    <dbReference type="NCBI Taxonomy" id="40516"/>
    <lineage>
        <taxon>Bacteria</taxon>
        <taxon>Bacillati</taxon>
        <taxon>Actinomycetota</taxon>
        <taxon>Actinomycetes</taxon>
        <taxon>Mycobacteriales</taxon>
        <taxon>Gordoniaceae</taxon>
        <taxon>Gordonia</taxon>
    </lineage>
</organism>
<name>A0ABZ2U072_9ACTN</name>
<evidence type="ECO:0000256" key="1">
    <source>
        <dbReference type="SAM" id="SignalP"/>
    </source>
</evidence>
<proteinExistence type="predicted"/>
<dbReference type="SUPFAM" id="SSF53850">
    <property type="entry name" value="Periplasmic binding protein-like II"/>
    <property type="match status" value="1"/>
</dbReference>
<dbReference type="RefSeq" id="WP_066167511.1">
    <property type="nucleotide sequence ID" value="NZ_CP136137.1"/>
</dbReference>
<dbReference type="EMBL" id="CP136137">
    <property type="protein sequence ID" value="WYY07095.1"/>
    <property type="molecule type" value="Genomic_DNA"/>
</dbReference>
<dbReference type="Gene3D" id="3.10.105.10">
    <property type="entry name" value="Dipeptide-binding Protein, Domain 3"/>
    <property type="match status" value="1"/>
</dbReference>
<dbReference type="PANTHER" id="PTHR30290">
    <property type="entry name" value="PERIPLASMIC BINDING COMPONENT OF ABC TRANSPORTER"/>
    <property type="match status" value="1"/>
</dbReference>
<gene>
    <name evidence="3" type="ORF">RVF87_19085</name>
</gene>
<feature type="signal peptide" evidence="1">
    <location>
        <begin position="1"/>
        <end position="24"/>
    </location>
</feature>
<keyword evidence="4" id="KW-1185">Reference proteome</keyword>
<evidence type="ECO:0000259" key="2">
    <source>
        <dbReference type="Pfam" id="PF00496"/>
    </source>
</evidence>
<feature type="domain" description="Solute-binding protein family 5" evidence="2">
    <location>
        <begin position="94"/>
        <end position="440"/>
    </location>
</feature>
<dbReference type="Proteomes" id="UP001479933">
    <property type="component" value="Chromosome"/>
</dbReference>
<evidence type="ECO:0000313" key="3">
    <source>
        <dbReference type="EMBL" id="WYY07095.1"/>
    </source>
</evidence>
<protein>
    <submittedName>
        <fullName evidence="3">ABC transporter substrate-binding protein</fullName>
    </submittedName>
</protein>
<keyword evidence="1" id="KW-0732">Signal</keyword>
<reference evidence="3 4" key="1">
    <citation type="journal article" date="2023" name="Virus Evol.">
        <title>Computational host range prediction-The good, the bad, and the ugly.</title>
        <authorList>
            <person name="Howell A.A."/>
            <person name="Versoza C.J."/>
            <person name="Pfeifer S.P."/>
        </authorList>
    </citation>
    <scope>NUCLEOTIDE SEQUENCE [LARGE SCALE GENOMIC DNA]</scope>
    <source>
        <strain evidence="3 4">1610/1b</strain>
    </source>
</reference>
<dbReference type="InterPro" id="IPR039424">
    <property type="entry name" value="SBP_5"/>
</dbReference>
<sequence length="562" mass="58564">MITPRLRRVAAMLAAGAAAGALLVACGSDDRADVDYLIDARVASYNVNTVDGHADGAVMALARVLPGFSIVGPEGQIIADRDIGRVTQERGTALTLRYEFAKDAAYSDGTAMTCDDLFLAATAMSGATKGFDASTNAGYGDIDRVDCAPGDKVATVVFKRGRDYGQWRELFGAGTLLPAHVVAKAAGVPNVVDPIRAGDTKAVAAIAKAWNTGFDLKPGTAIDEKKFPSAGPYRIASYTVDGGLELVANDKWWGAAPASGEVTVWPRGTNGEAALDGSRATVVDSGDLALGDRVSGVESATPVANRTSERDEAPLAVTQLVFAGKGVGADPLVRRALALCMPRDALARRFGANGITWNLRAASPADPLGPSLNAQYSRRYPRADVPRATSTLKRRGTGDRAHATVRIGYLAPSKENAEIVKTIADSCATAGLTVEDASSPELRIGELGRAYDALLTSDGTFAASSTASGFPEIFSLASGDPQNLSGFRNKQVTDAIGDLAGTVSDSARLPLLRTIETAAWDDLPTIPLFGTVRARESSNVSNLVPGLGSSGTGWNMDRWGTS</sequence>
<dbReference type="Gene3D" id="3.40.190.10">
    <property type="entry name" value="Periplasmic binding protein-like II"/>
    <property type="match status" value="1"/>
</dbReference>
<feature type="chain" id="PRO_5046371003" evidence="1">
    <location>
        <begin position="25"/>
        <end position="562"/>
    </location>
</feature>